<dbReference type="InterPro" id="IPR013006">
    <property type="entry name" value="Antimicrobial_C6_CS"/>
</dbReference>
<dbReference type="SUPFAM" id="SSF57048">
    <property type="entry name" value="Gurmarin-like"/>
    <property type="match status" value="4"/>
</dbReference>
<keyword evidence="11" id="KW-0472">Membrane</keyword>
<dbReference type="EMBL" id="CAXLJM020000027">
    <property type="protein sequence ID" value="CAL8095592.1"/>
    <property type="molecule type" value="Genomic_DNA"/>
</dbReference>
<dbReference type="InterPro" id="IPR001245">
    <property type="entry name" value="Ser-Thr/Tyr_kinase_cat_dom"/>
</dbReference>
<sequence length="595" mass="66335">MFCVPKCIKDNDRCHYDGSLGYCCSSNCLQLAGQSFGNCVPKPTSQPTPNSSLSTTASSSCIADDKRCHFDGRLGYCCSGNCLQSEGQEFGKCLAKPTTEPSTTSPTPHKSTSSPSCLGHEAQCKYDGSLGNCCSFICAQLEGQEFGYCKGSSPPTVPDRCVSDGSECKLDGTLGICCSKFCNVIAPHIIGFCTTRATTTVAPTRQTIADNNWIIYVSVSFVVLTIVAFIWLYFRQRKLESKLSKNEVEHFFNGDPESASLTGYAHEIVEDLPYNKDLEIPASDFFINKDLQLGSGCFGLVLAGTVKGADVAVKTIRNKVDSGSHLRSLLSEIKILQYIGKIDNVVNMVGCNTADLTNDNVYLFLEYCKLGSLEKYLRTNKYHFLDNIIKDENTGTSTSTARLYENSPTESDEATITHSDLLTWSSQITNAMRFLAAKKVIHADLATRNVLLLNKECAKITDFGLSRRLYDYSSYVKRHQEPLPWRWMALESLQHLSFSHQSDVWSLGITLWEIYTLGDVPYPGLSWTPEFMSLLEDNLRPNKPARATEELYDIMLDCWKPFADTRPTFEMVYKRLEAQKQILNLNILHPYSPVH</sequence>
<reference evidence="13 14" key="1">
    <citation type="submission" date="2024-08" db="EMBL/GenBank/DDBJ databases">
        <authorList>
            <person name="Cucini C."/>
            <person name="Frati F."/>
        </authorList>
    </citation>
    <scope>NUCLEOTIDE SEQUENCE [LARGE SCALE GENOMIC DNA]</scope>
</reference>
<keyword evidence="14" id="KW-1185">Reference proteome</keyword>
<dbReference type="PRINTS" id="PR00109">
    <property type="entry name" value="TYRKINASE"/>
</dbReference>
<keyword evidence="7" id="KW-0960">Knottin</keyword>
<dbReference type="Pfam" id="PF07714">
    <property type="entry name" value="PK_Tyr_Ser-Thr"/>
    <property type="match status" value="1"/>
</dbReference>
<feature type="transmembrane region" description="Helical" evidence="11">
    <location>
        <begin position="213"/>
        <end position="234"/>
    </location>
</feature>
<keyword evidence="5" id="KW-0929">Antimicrobial</keyword>
<dbReference type="Proteomes" id="UP001642540">
    <property type="component" value="Unassembled WGS sequence"/>
</dbReference>
<dbReference type="CDD" id="cd00192">
    <property type="entry name" value="PTKc"/>
    <property type="match status" value="1"/>
</dbReference>
<comment type="catalytic activity">
    <reaction evidence="9">
        <text>L-tyrosyl-[protein] + ATP = O-phospho-L-tyrosyl-[protein] + ADP + H(+)</text>
        <dbReference type="Rhea" id="RHEA:10596"/>
        <dbReference type="Rhea" id="RHEA-COMP:10136"/>
        <dbReference type="Rhea" id="RHEA-COMP:20101"/>
        <dbReference type="ChEBI" id="CHEBI:15378"/>
        <dbReference type="ChEBI" id="CHEBI:30616"/>
        <dbReference type="ChEBI" id="CHEBI:46858"/>
        <dbReference type="ChEBI" id="CHEBI:61978"/>
        <dbReference type="ChEBI" id="CHEBI:456216"/>
        <dbReference type="EC" id="2.7.10.1"/>
    </reaction>
</comment>
<keyword evidence="10" id="KW-0067">ATP-binding</keyword>
<dbReference type="InterPro" id="IPR050122">
    <property type="entry name" value="RTK"/>
</dbReference>
<dbReference type="PROSITE" id="PS00107">
    <property type="entry name" value="PROTEIN_KINASE_ATP"/>
    <property type="match status" value="1"/>
</dbReference>
<gene>
    <name evidence="13" type="ORF">ODALV1_LOCUS9130</name>
</gene>
<dbReference type="Pfam" id="PF11410">
    <property type="entry name" value="Antifungal_pept"/>
    <property type="match status" value="3"/>
</dbReference>
<organism evidence="13 14">
    <name type="scientific">Orchesella dallaii</name>
    <dbReference type="NCBI Taxonomy" id="48710"/>
    <lineage>
        <taxon>Eukaryota</taxon>
        <taxon>Metazoa</taxon>
        <taxon>Ecdysozoa</taxon>
        <taxon>Arthropoda</taxon>
        <taxon>Hexapoda</taxon>
        <taxon>Collembola</taxon>
        <taxon>Entomobryomorpha</taxon>
        <taxon>Entomobryoidea</taxon>
        <taxon>Orchesellidae</taxon>
        <taxon>Orchesellinae</taxon>
        <taxon>Orchesella</taxon>
    </lineage>
</organism>
<keyword evidence="8" id="KW-1015">Disulfide bond</keyword>
<evidence type="ECO:0000256" key="5">
    <source>
        <dbReference type="ARBA" id="ARBA00022529"/>
    </source>
</evidence>
<evidence type="ECO:0000256" key="10">
    <source>
        <dbReference type="PROSITE-ProRule" id="PRU10141"/>
    </source>
</evidence>
<dbReference type="PROSITE" id="PS60011">
    <property type="entry name" value="PLANT_C6_AMP"/>
    <property type="match status" value="2"/>
</dbReference>
<evidence type="ECO:0000256" key="7">
    <source>
        <dbReference type="ARBA" id="ARBA00022854"/>
    </source>
</evidence>
<evidence type="ECO:0000259" key="12">
    <source>
        <dbReference type="PROSITE" id="PS50011"/>
    </source>
</evidence>
<comment type="subcellular location">
    <subcellularLocation>
        <location evidence="1">Membrane</location>
        <topology evidence="1">Single-pass membrane protein</topology>
    </subcellularLocation>
    <subcellularLocation>
        <location evidence="2">Secreted</location>
    </subcellularLocation>
</comment>
<evidence type="ECO:0000256" key="6">
    <source>
        <dbReference type="ARBA" id="ARBA00022577"/>
    </source>
</evidence>
<dbReference type="InterPro" id="IPR008266">
    <property type="entry name" value="Tyr_kinase_AS"/>
</dbReference>
<dbReference type="InterPro" id="IPR017441">
    <property type="entry name" value="Protein_kinase_ATP_BS"/>
</dbReference>
<comment type="caution">
    <text evidence="13">The sequence shown here is derived from an EMBL/GenBank/DDBJ whole genome shotgun (WGS) entry which is preliminary data.</text>
</comment>
<evidence type="ECO:0000256" key="9">
    <source>
        <dbReference type="ARBA" id="ARBA00051243"/>
    </source>
</evidence>
<keyword evidence="10" id="KW-0547">Nucleotide-binding</keyword>
<evidence type="ECO:0000256" key="2">
    <source>
        <dbReference type="ARBA" id="ARBA00004613"/>
    </source>
</evidence>
<dbReference type="Gene3D" id="3.30.200.20">
    <property type="entry name" value="Phosphorylase Kinase, domain 1"/>
    <property type="match status" value="1"/>
</dbReference>
<dbReference type="PROSITE" id="PS00109">
    <property type="entry name" value="PROTEIN_KINASE_TYR"/>
    <property type="match status" value="1"/>
</dbReference>
<evidence type="ECO:0000313" key="14">
    <source>
        <dbReference type="Proteomes" id="UP001642540"/>
    </source>
</evidence>
<dbReference type="Gene3D" id="1.10.510.10">
    <property type="entry name" value="Transferase(Phosphotransferase) domain 1"/>
    <property type="match status" value="1"/>
</dbReference>
<evidence type="ECO:0000256" key="11">
    <source>
        <dbReference type="SAM" id="Phobius"/>
    </source>
</evidence>
<keyword evidence="4" id="KW-0964">Secreted</keyword>
<keyword evidence="11" id="KW-0812">Transmembrane</keyword>
<dbReference type="InterPro" id="IPR024206">
    <property type="entry name" value="Gurmarin/antimicrobial_peptd"/>
</dbReference>
<dbReference type="PROSITE" id="PS50011">
    <property type="entry name" value="PROTEIN_KINASE_DOM"/>
    <property type="match status" value="1"/>
</dbReference>
<accession>A0ABP1QDW3</accession>
<dbReference type="SUPFAM" id="SSF56112">
    <property type="entry name" value="Protein kinase-like (PK-like)"/>
    <property type="match status" value="1"/>
</dbReference>
<keyword evidence="6" id="KW-0295">Fungicide</keyword>
<evidence type="ECO:0000256" key="4">
    <source>
        <dbReference type="ARBA" id="ARBA00022525"/>
    </source>
</evidence>
<evidence type="ECO:0000256" key="8">
    <source>
        <dbReference type="ARBA" id="ARBA00023157"/>
    </source>
</evidence>
<comment type="similarity">
    <text evidence="3">Belongs to the AMP family.</text>
</comment>
<protein>
    <recommendedName>
        <fullName evidence="12">Protein kinase domain-containing protein</fullName>
    </recommendedName>
</protein>
<dbReference type="PANTHER" id="PTHR24416">
    <property type="entry name" value="TYROSINE-PROTEIN KINASE RECEPTOR"/>
    <property type="match status" value="1"/>
</dbReference>
<keyword evidence="11" id="KW-1133">Transmembrane helix</keyword>
<proteinExistence type="inferred from homology"/>
<dbReference type="InterPro" id="IPR000719">
    <property type="entry name" value="Prot_kinase_dom"/>
</dbReference>
<name>A0ABP1QDW3_9HEXA</name>
<feature type="domain" description="Protein kinase" evidence="12">
    <location>
        <begin position="287"/>
        <end position="592"/>
    </location>
</feature>
<evidence type="ECO:0000256" key="3">
    <source>
        <dbReference type="ARBA" id="ARBA00007887"/>
    </source>
</evidence>
<feature type="binding site" evidence="10">
    <location>
        <position position="314"/>
    </location>
    <ligand>
        <name>ATP</name>
        <dbReference type="ChEBI" id="CHEBI:30616"/>
    </ligand>
</feature>
<evidence type="ECO:0000313" key="13">
    <source>
        <dbReference type="EMBL" id="CAL8095592.1"/>
    </source>
</evidence>
<dbReference type="PANTHER" id="PTHR24416:SF600">
    <property type="entry name" value="PDGF- AND VEGF-RECEPTOR RELATED, ISOFORM J"/>
    <property type="match status" value="1"/>
</dbReference>
<dbReference type="InterPro" id="IPR009101">
    <property type="entry name" value="Gurmarin/antifun_pep"/>
</dbReference>
<dbReference type="InterPro" id="IPR011009">
    <property type="entry name" value="Kinase-like_dom_sf"/>
</dbReference>
<evidence type="ECO:0000256" key="1">
    <source>
        <dbReference type="ARBA" id="ARBA00004167"/>
    </source>
</evidence>